<keyword evidence="2" id="KW-0547">Nucleotide-binding</keyword>
<keyword evidence="3 5" id="KW-0067">ATP-binding</keyword>
<dbReference type="Pfam" id="PF00005">
    <property type="entry name" value="ABC_tran"/>
    <property type="match status" value="1"/>
</dbReference>
<dbReference type="SMART" id="SM00382">
    <property type="entry name" value="AAA"/>
    <property type="match status" value="1"/>
</dbReference>
<dbReference type="CDD" id="cd03214">
    <property type="entry name" value="ABC_Iron-Siderophores_B12_Hemin"/>
    <property type="match status" value="1"/>
</dbReference>
<dbReference type="InterPro" id="IPR027417">
    <property type="entry name" value="P-loop_NTPase"/>
</dbReference>
<dbReference type="PANTHER" id="PTHR42734">
    <property type="entry name" value="METAL TRANSPORT SYSTEM ATP-BINDING PROTEIN TM_0124-RELATED"/>
    <property type="match status" value="1"/>
</dbReference>
<proteinExistence type="predicted"/>
<evidence type="ECO:0000313" key="5">
    <source>
        <dbReference type="EMBL" id="MBO8449275.1"/>
    </source>
</evidence>
<organism evidence="5 6">
    <name type="scientific">Candidatus Cryptobacteroides merdigallinarum</name>
    <dbReference type="NCBI Taxonomy" id="2840770"/>
    <lineage>
        <taxon>Bacteria</taxon>
        <taxon>Pseudomonadati</taxon>
        <taxon>Bacteroidota</taxon>
        <taxon>Bacteroidia</taxon>
        <taxon>Bacteroidales</taxon>
        <taxon>Candidatus Cryptobacteroides</taxon>
    </lineage>
</organism>
<evidence type="ECO:0000256" key="3">
    <source>
        <dbReference type="ARBA" id="ARBA00022840"/>
    </source>
</evidence>
<dbReference type="InterPro" id="IPR003439">
    <property type="entry name" value="ABC_transporter-like_ATP-bd"/>
</dbReference>
<dbReference type="Gene3D" id="3.40.50.300">
    <property type="entry name" value="P-loop containing nucleotide triphosphate hydrolases"/>
    <property type="match status" value="1"/>
</dbReference>
<dbReference type="PROSITE" id="PS50893">
    <property type="entry name" value="ABC_TRANSPORTER_2"/>
    <property type="match status" value="1"/>
</dbReference>
<evidence type="ECO:0000313" key="6">
    <source>
        <dbReference type="Proteomes" id="UP000810252"/>
    </source>
</evidence>
<dbReference type="InterPro" id="IPR050153">
    <property type="entry name" value="Metal_Ion_Import_ABC"/>
</dbReference>
<evidence type="ECO:0000256" key="1">
    <source>
        <dbReference type="ARBA" id="ARBA00022448"/>
    </source>
</evidence>
<dbReference type="GO" id="GO:0005524">
    <property type="term" value="F:ATP binding"/>
    <property type="evidence" value="ECO:0007669"/>
    <property type="project" value="UniProtKB-KW"/>
</dbReference>
<evidence type="ECO:0000256" key="2">
    <source>
        <dbReference type="ARBA" id="ARBA00022741"/>
    </source>
</evidence>
<dbReference type="AlphaFoldDB" id="A0A9D9ELS2"/>
<comment type="caution">
    <text evidence="5">The sequence shown here is derived from an EMBL/GenBank/DDBJ whole genome shotgun (WGS) entry which is preliminary data.</text>
</comment>
<sequence length="242" mass="26340">MIEIKDITLGYGRKILLENISAKFGKGELTALLGRNGSGKSTLIRTLAGLQKPYTTGGRTGGEILIGGRDIRSLSREEAARTVSFVGTERILVPDLKGRELVAMGRAPWTGWTGRPGAKDEEMTDRAIELVGMQDYAMTDIAEMSDGERQKIMIARALAQDTPVMLLDEPTAFLDVPGKHQTVSILRKAASEEGKCVIFSTHDVEIAVKSADKVLLADGRRAILLRCGSDPVMEEIRRVFGI</sequence>
<dbReference type="PANTHER" id="PTHR42734:SF21">
    <property type="entry name" value="IRON ABC TRANSPORTER, ATP-BINDING PROTEIN"/>
    <property type="match status" value="1"/>
</dbReference>
<dbReference type="InterPro" id="IPR003593">
    <property type="entry name" value="AAA+_ATPase"/>
</dbReference>
<evidence type="ECO:0000259" key="4">
    <source>
        <dbReference type="PROSITE" id="PS50893"/>
    </source>
</evidence>
<dbReference type="Proteomes" id="UP000810252">
    <property type="component" value="Unassembled WGS sequence"/>
</dbReference>
<dbReference type="EMBL" id="JADIMQ010000117">
    <property type="protein sequence ID" value="MBO8449275.1"/>
    <property type="molecule type" value="Genomic_DNA"/>
</dbReference>
<name>A0A9D9ELS2_9BACT</name>
<feature type="domain" description="ABC transporter" evidence="4">
    <location>
        <begin position="2"/>
        <end position="236"/>
    </location>
</feature>
<reference evidence="5" key="2">
    <citation type="journal article" date="2021" name="PeerJ">
        <title>Extensive microbial diversity within the chicken gut microbiome revealed by metagenomics and culture.</title>
        <authorList>
            <person name="Gilroy R."/>
            <person name="Ravi A."/>
            <person name="Getino M."/>
            <person name="Pursley I."/>
            <person name="Horton D.L."/>
            <person name="Alikhan N.F."/>
            <person name="Baker D."/>
            <person name="Gharbi K."/>
            <person name="Hall N."/>
            <person name="Watson M."/>
            <person name="Adriaenssens E.M."/>
            <person name="Foster-Nyarko E."/>
            <person name="Jarju S."/>
            <person name="Secka A."/>
            <person name="Antonio M."/>
            <person name="Oren A."/>
            <person name="Chaudhuri R.R."/>
            <person name="La Ragione R."/>
            <person name="Hildebrand F."/>
            <person name="Pallen M.J."/>
        </authorList>
    </citation>
    <scope>NUCLEOTIDE SEQUENCE</scope>
    <source>
        <strain evidence="5">20514</strain>
    </source>
</reference>
<protein>
    <submittedName>
        <fullName evidence="5">ABC transporter ATP-binding protein</fullName>
    </submittedName>
</protein>
<keyword evidence="1" id="KW-0813">Transport</keyword>
<dbReference type="GO" id="GO:0016887">
    <property type="term" value="F:ATP hydrolysis activity"/>
    <property type="evidence" value="ECO:0007669"/>
    <property type="project" value="InterPro"/>
</dbReference>
<dbReference type="SUPFAM" id="SSF52540">
    <property type="entry name" value="P-loop containing nucleoside triphosphate hydrolases"/>
    <property type="match status" value="1"/>
</dbReference>
<reference evidence="5" key="1">
    <citation type="submission" date="2020-10" db="EMBL/GenBank/DDBJ databases">
        <authorList>
            <person name="Gilroy R."/>
        </authorList>
    </citation>
    <scope>NUCLEOTIDE SEQUENCE</scope>
    <source>
        <strain evidence="5">20514</strain>
    </source>
</reference>
<gene>
    <name evidence="5" type="ORF">IAC29_08400</name>
</gene>
<accession>A0A9D9ELS2</accession>